<reference evidence="7" key="1">
    <citation type="submission" date="2020-09" db="EMBL/GenBank/DDBJ databases">
        <title>Pelagicoccus enzymogenes sp. nov. with an EPS production, isolated from marine sediment.</title>
        <authorList>
            <person name="Feng X."/>
        </authorList>
    </citation>
    <scope>NUCLEOTIDE SEQUENCE</scope>
    <source>
        <strain evidence="7">NFK12</strain>
    </source>
</reference>
<dbReference type="Gene3D" id="2.60.40.10">
    <property type="entry name" value="Immunoglobulins"/>
    <property type="match status" value="1"/>
</dbReference>
<gene>
    <name evidence="7" type="ORF">IEN85_14880</name>
</gene>
<dbReference type="InterPro" id="IPR012341">
    <property type="entry name" value="6hp_glycosidase-like_sf"/>
</dbReference>
<feature type="chain" id="PRO_5037848216" evidence="4">
    <location>
        <begin position="22"/>
        <end position="831"/>
    </location>
</feature>
<dbReference type="Gene3D" id="1.50.10.10">
    <property type="match status" value="1"/>
</dbReference>
<feature type="signal peptide" evidence="4">
    <location>
        <begin position="1"/>
        <end position="21"/>
    </location>
</feature>
<dbReference type="Proteomes" id="UP000622317">
    <property type="component" value="Unassembled WGS sequence"/>
</dbReference>
<dbReference type="RefSeq" id="WP_191617892.1">
    <property type="nucleotide sequence ID" value="NZ_JACYFG010000038.1"/>
</dbReference>
<dbReference type="InterPro" id="IPR001701">
    <property type="entry name" value="Glyco_hydro_9"/>
</dbReference>
<evidence type="ECO:0000256" key="3">
    <source>
        <dbReference type="ARBA" id="ARBA00023326"/>
    </source>
</evidence>
<feature type="domain" description="Cellulase Ig-like" evidence="6">
    <location>
        <begin position="273"/>
        <end position="357"/>
    </location>
</feature>
<dbReference type="Pfam" id="PF00759">
    <property type="entry name" value="Glyco_hydro_9"/>
    <property type="match status" value="1"/>
</dbReference>
<evidence type="ECO:0000256" key="4">
    <source>
        <dbReference type="SAM" id="SignalP"/>
    </source>
</evidence>
<dbReference type="InterPro" id="IPR013783">
    <property type="entry name" value="Ig-like_fold"/>
</dbReference>
<dbReference type="GO" id="GO:0000272">
    <property type="term" value="P:polysaccharide catabolic process"/>
    <property type="evidence" value="ECO:0007669"/>
    <property type="project" value="UniProtKB-KW"/>
</dbReference>
<evidence type="ECO:0000313" key="7">
    <source>
        <dbReference type="EMBL" id="MBD5780782.1"/>
    </source>
</evidence>
<proteinExistence type="inferred from homology"/>
<dbReference type="CDD" id="cd02850">
    <property type="entry name" value="E_set_Cellulase_N"/>
    <property type="match status" value="1"/>
</dbReference>
<dbReference type="SUPFAM" id="SSF48208">
    <property type="entry name" value="Six-hairpin glycosidases"/>
    <property type="match status" value="1"/>
</dbReference>
<feature type="domain" description="Glycoside hydrolase family 9" evidence="5">
    <location>
        <begin position="383"/>
        <end position="764"/>
    </location>
</feature>
<organism evidence="7 8">
    <name type="scientific">Pelagicoccus enzymogenes</name>
    <dbReference type="NCBI Taxonomy" id="2773457"/>
    <lineage>
        <taxon>Bacteria</taxon>
        <taxon>Pseudomonadati</taxon>
        <taxon>Verrucomicrobiota</taxon>
        <taxon>Opitutia</taxon>
        <taxon>Puniceicoccales</taxon>
        <taxon>Pelagicoccaceae</taxon>
        <taxon>Pelagicoccus</taxon>
    </lineage>
</organism>
<dbReference type="InterPro" id="IPR008928">
    <property type="entry name" value="6-hairpin_glycosidase_sf"/>
</dbReference>
<name>A0A927F956_9BACT</name>
<keyword evidence="2" id="KW-0119">Carbohydrate metabolism</keyword>
<keyword evidence="3" id="KW-0624">Polysaccharide degradation</keyword>
<accession>A0A927F956</accession>
<comment type="similarity">
    <text evidence="1">Belongs to the glycosyl hydrolase 9 (cellulase E) family.</text>
</comment>
<dbReference type="InterPro" id="IPR004197">
    <property type="entry name" value="Cellulase_Ig-like"/>
</dbReference>
<evidence type="ECO:0000313" key="8">
    <source>
        <dbReference type="Proteomes" id="UP000622317"/>
    </source>
</evidence>
<evidence type="ECO:0000256" key="1">
    <source>
        <dbReference type="ARBA" id="ARBA00007072"/>
    </source>
</evidence>
<dbReference type="GO" id="GO:0008810">
    <property type="term" value="F:cellulase activity"/>
    <property type="evidence" value="ECO:0007669"/>
    <property type="project" value="InterPro"/>
</dbReference>
<evidence type="ECO:0000259" key="5">
    <source>
        <dbReference type="Pfam" id="PF00759"/>
    </source>
</evidence>
<dbReference type="EMBL" id="JACYFG010000038">
    <property type="protein sequence ID" value="MBD5780782.1"/>
    <property type="molecule type" value="Genomic_DNA"/>
</dbReference>
<comment type="caution">
    <text evidence="7">The sequence shown here is derived from an EMBL/GenBank/DDBJ whole genome shotgun (WGS) entry which is preliminary data.</text>
</comment>
<evidence type="ECO:0000256" key="2">
    <source>
        <dbReference type="ARBA" id="ARBA00023277"/>
    </source>
</evidence>
<dbReference type="Pfam" id="PF02927">
    <property type="entry name" value="CelD_N"/>
    <property type="match status" value="1"/>
</dbReference>
<dbReference type="InterPro" id="IPR014756">
    <property type="entry name" value="Ig_E-set"/>
</dbReference>
<keyword evidence="7" id="KW-0378">Hydrolase</keyword>
<evidence type="ECO:0000259" key="6">
    <source>
        <dbReference type="Pfam" id="PF02927"/>
    </source>
</evidence>
<keyword evidence="8" id="KW-1185">Reference proteome</keyword>
<keyword evidence="4" id="KW-0732">Signal</keyword>
<dbReference type="SUPFAM" id="SSF81296">
    <property type="entry name" value="E set domains"/>
    <property type="match status" value="1"/>
</dbReference>
<protein>
    <submittedName>
        <fullName evidence="7">Glycoside hydrolase family 9 protein</fullName>
    </submittedName>
</protein>
<dbReference type="AlphaFoldDB" id="A0A927F956"/>
<sequence length="831" mass="92883">MRSPRNIVTLAIAFGGILSSAAPLQLNEQEYLETQGLNVMLAHDYYPEGHQGGVSIIQNGLRVATNGDLRLDRTPGQWDPIPAKIGERRVDPQTGRISCRFQFPDESKNRKGFNPIEYPDLEFAYTLSIEPAEGTSFTVTVDLDERLPSKWDGQVSFMLELFPGFLFGKTYLTDEGDSGYFPRQANGPGRFDETGEYQIDSLAKSKSLSIAPESDAQRMIIESVVGSELELVDGRGLHDNGWFIVRATLEKGAVKNALQWKLSPNVIENWTRDPVIQVSQVGYHPVQQKFAVVELDKHDAQRPDLELKRLHSDGTLETVTDTTIEEWGRFLRYDYLRLDFSEIKTPGSYLVTYGKQRSRPFRIASDVFDRHVWQPTLEYFLPAQMCHVRVNDRYRVWHGACHLDDARLAPLDHNHFDGYIQGSDTRTTYQPGGHVPGLNRGGWHDAGDDDLRIESQAGTILGLVHAYEAFGQDYDNTTIDQESLTVEIHQPDGKPDLLQQIEHGTLSVAAGYRELGVFYRGIINPTLRQYVMLGDTMNMTDNVPFDPSVSDHQLPEIGQGIPGSPDDRWVFTTRRSARHELIGAAGLAAAARALKGFNPELAAESLRYAEASWDKIEVDEVGQKVPLATELFLATNDPQYLRFIVEQVDYVAAHFAQIGWELCRILPSVNDSKFKTAIRSAAETHARRIREAERETPYGVPYQPGIWGAGWGIQSFGAKQYHLHKAFPDLYSRDLMLNALNFVLGCHPGSNTASFVSGVGAESLTVAYGLNRADWSYIPGGSASGTALIRPDYPELLTWPFLWQQTEYVLGGGTTDYLFLAQAAASIFDAE</sequence>